<protein>
    <submittedName>
        <fullName evidence="1">Uncharacterized protein</fullName>
    </submittedName>
</protein>
<accession>A0A9D1FXL7</accession>
<comment type="caution">
    <text evidence="1">The sequence shown here is derived from an EMBL/GenBank/DDBJ whole genome shotgun (WGS) entry which is preliminary data.</text>
</comment>
<reference evidence="1" key="1">
    <citation type="submission" date="2020-10" db="EMBL/GenBank/DDBJ databases">
        <authorList>
            <person name="Gilroy R."/>
        </authorList>
    </citation>
    <scope>NUCLEOTIDE SEQUENCE</scope>
    <source>
        <strain evidence="1">CHK152-2994</strain>
    </source>
</reference>
<dbReference type="EMBL" id="DVJO01000219">
    <property type="protein sequence ID" value="HIS83915.1"/>
    <property type="molecule type" value="Genomic_DNA"/>
</dbReference>
<evidence type="ECO:0000313" key="1">
    <source>
        <dbReference type="EMBL" id="HIS83915.1"/>
    </source>
</evidence>
<proteinExistence type="predicted"/>
<organism evidence="1 2">
    <name type="scientific">Candidatus Scatenecus faecavium</name>
    <dbReference type="NCBI Taxonomy" id="2840915"/>
    <lineage>
        <taxon>Bacteria</taxon>
        <taxon>Candidatus Scatenecus</taxon>
    </lineage>
</organism>
<reference evidence="1" key="2">
    <citation type="journal article" date="2021" name="PeerJ">
        <title>Extensive microbial diversity within the chicken gut microbiome revealed by metagenomics and culture.</title>
        <authorList>
            <person name="Gilroy R."/>
            <person name="Ravi A."/>
            <person name="Getino M."/>
            <person name="Pursley I."/>
            <person name="Horton D.L."/>
            <person name="Alikhan N.F."/>
            <person name="Baker D."/>
            <person name="Gharbi K."/>
            <person name="Hall N."/>
            <person name="Watson M."/>
            <person name="Adriaenssens E.M."/>
            <person name="Foster-Nyarko E."/>
            <person name="Jarju S."/>
            <person name="Secka A."/>
            <person name="Antonio M."/>
            <person name="Oren A."/>
            <person name="Chaudhuri R.R."/>
            <person name="La Ragione R."/>
            <person name="Hildebrand F."/>
            <person name="Pallen M.J."/>
        </authorList>
    </citation>
    <scope>NUCLEOTIDE SEQUENCE</scope>
    <source>
        <strain evidence="1">CHK152-2994</strain>
    </source>
</reference>
<gene>
    <name evidence="1" type="ORF">IAD41_09960</name>
</gene>
<sequence length="275" mass="29419">MTSIDGVMSNAWRVTKAMPGFIFGTEADLMGETLRKSYKNQGFKGFKTQIGDAFIKGMEDHEAAVSANKGFFKNMWKDITSIFPEIKDNWQQVGKVADAANKTGWSKFWPQLKSVGKAFGKRMPLIGAIAILATELPNIIKASWNEGLLAGAGKTAKTGVRLGLGAVGGAIGAAVIPIPLLGSVVGYAVGDMIGKFIVGKSYSEKQAESGANNNQKSANNFQFDPNSIPGCGNLMSDEEFQKLQQSYMQMANPGANNFMMPQMGQLPQGGFNTVG</sequence>
<dbReference type="AlphaFoldDB" id="A0A9D1FXL7"/>
<evidence type="ECO:0000313" key="2">
    <source>
        <dbReference type="Proteomes" id="UP000824139"/>
    </source>
</evidence>
<name>A0A9D1FXL7_9BACT</name>
<dbReference type="Proteomes" id="UP000824139">
    <property type="component" value="Unassembled WGS sequence"/>
</dbReference>